<comment type="caution">
    <text evidence="1">The sequence shown here is derived from an EMBL/GenBank/DDBJ whole genome shotgun (WGS) entry which is preliminary data.</text>
</comment>
<reference evidence="1" key="1">
    <citation type="journal article" date="2014" name="Front. Microbiol.">
        <title>High frequency of phylogenetically diverse reductive dehalogenase-homologous genes in deep subseafloor sedimentary metagenomes.</title>
        <authorList>
            <person name="Kawai M."/>
            <person name="Futagami T."/>
            <person name="Toyoda A."/>
            <person name="Takaki Y."/>
            <person name="Nishi S."/>
            <person name="Hori S."/>
            <person name="Arai W."/>
            <person name="Tsubouchi T."/>
            <person name="Morono Y."/>
            <person name="Uchiyama I."/>
            <person name="Ito T."/>
            <person name="Fujiyama A."/>
            <person name="Inagaki F."/>
            <person name="Takami H."/>
        </authorList>
    </citation>
    <scope>NUCLEOTIDE SEQUENCE</scope>
    <source>
        <strain evidence="1">Expedition CK06-06</strain>
    </source>
</reference>
<evidence type="ECO:0000313" key="1">
    <source>
        <dbReference type="EMBL" id="GAI28985.1"/>
    </source>
</evidence>
<proteinExistence type="predicted"/>
<sequence>MRFKRALIIFAIFFLFVGVPSRSFADEGMWMPHQMKDLNLKDLGLKMNPGDLYKKDGTGLMSAVVYLRGGTGGFVSREG</sequence>
<feature type="non-terminal residue" evidence="1">
    <location>
        <position position="79"/>
    </location>
</feature>
<gene>
    <name evidence="1" type="ORF">S06H3_34318</name>
</gene>
<dbReference type="EMBL" id="BARV01020586">
    <property type="protein sequence ID" value="GAI28985.1"/>
    <property type="molecule type" value="Genomic_DNA"/>
</dbReference>
<dbReference type="AlphaFoldDB" id="X1NQE4"/>
<dbReference type="GO" id="GO:0008239">
    <property type="term" value="F:dipeptidyl-peptidase activity"/>
    <property type="evidence" value="ECO:0007669"/>
    <property type="project" value="InterPro"/>
</dbReference>
<dbReference type="InterPro" id="IPR019500">
    <property type="entry name" value="Pep_S46"/>
</dbReference>
<accession>X1NQE4</accession>
<organism evidence="1">
    <name type="scientific">marine sediment metagenome</name>
    <dbReference type="NCBI Taxonomy" id="412755"/>
    <lineage>
        <taxon>unclassified sequences</taxon>
        <taxon>metagenomes</taxon>
        <taxon>ecological metagenomes</taxon>
    </lineage>
</organism>
<dbReference type="Pfam" id="PF10459">
    <property type="entry name" value="Peptidase_S46"/>
    <property type="match status" value="1"/>
</dbReference>
<protein>
    <submittedName>
        <fullName evidence="1">Uncharacterized protein</fullName>
    </submittedName>
</protein>
<dbReference type="GO" id="GO:0070009">
    <property type="term" value="F:serine-type aminopeptidase activity"/>
    <property type="evidence" value="ECO:0007669"/>
    <property type="project" value="InterPro"/>
</dbReference>
<name>X1NQE4_9ZZZZ</name>